<dbReference type="PANTHER" id="PTHR43856">
    <property type="entry name" value="CARDIOLIPIN HYDROLASE"/>
    <property type="match status" value="1"/>
</dbReference>
<comment type="similarity">
    <text evidence="4">Belongs to the phospholipase D family. MitoPLD/Zucchini subfamily.</text>
</comment>
<keyword evidence="1 7" id="KW-0378">Hydrolase</keyword>
<dbReference type="OrthoDB" id="5205528at2759"/>
<feature type="domain" description="PLD phosphodiesterase" evidence="6">
    <location>
        <begin position="247"/>
        <end position="274"/>
    </location>
</feature>
<keyword evidence="9" id="KW-1185">Reference proteome</keyword>
<evidence type="ECO:0000313" key="9">
    <source>
        <dbReference type="Proteomes" id="UP000187283"/>
    </source>
</evidence>
<dbReference type="Pfam" id="PF13091">
    <property type="entry name" value="PLDc_2"/>
    <property type="match status" value="1"/>
</dbReference>
<dbReference type="Gene3D" id="3.30.870.10">
    <property type="entry name" value="Endonuclease Chain A"/>
    <property type="match status" value="1"/>
</dbReference>
<dbReference type="GO" id="GO:0016042">
    <property type="term" value="P:lipid catabolic process"/>
    <property type="evidence" value="ECO:0007669"/>
    <property type="project" value="UniProtKB-KW"/>
</dbReference>
<dbReference type="CDD" id="cd09171">
    <property type="entry name" value="PLDc_vPLD6_like"/>
    <property type="match status" value="1"/>
</dbReference>
<dbReference type="EMBL" id="LSSN01001015">
    <property type="protein sequence ID" value="OMJ21402.1"/>
    <property type="molecule type" value="Genomic_DNA"/>
</dbReference>
<evidence type="ECO:0000259" key="6">
    <source>
        <dbReference type="PROSITE" id="PS50035"/>
    </source>
</evidence>
<keyword evidence="3" id="KW-0443">Lipid metabolism</keyword>
<reference evidence="7 9" key="1">
    <citation type="submission" date="2017-01" db="EMBL/GenBank/DDBJ databases">
        <authorList>
            <person name="Mah S.A."/>
            <person name="Swanson W.J."/>
            <person name="Moy G.W."/>
            <person name="Vacquier V.D."/>
        </authorList>
    </citation>
    <scope>NUCLEOTIDE SEQUENCE [LARGE SCALE GENOMIC DNA]</scope>
    <source>
        <strain evidence="7 9">GSMNP</strain>
    </source>
</reference>
<dbReference type="PANTHER" id="PTHR43856:SF1">
    <property type="entry name" value="MITOCHONDRIAL CARDIOLIPIN HYDROLASE"/>
    <property type="match status" value="1"/>
</dbReference>
<protein>
    <recommendedName>
        <fullName evidence="5">Mitochondrial cardiolipin hydrolase</fullName>
    </recommendedName>
</protein>
<dbReference type="EMBL" id="LSSN01000792">
    <property type="protein sequence ID" value="OMJ22329.1"/>
    <property type="molecule type" value="Genomic_DNA"/>
</dbReference>
<evidence type="ECO:0000313" key="8">
    <source>
        <dbReference type="EMBL" id="OMJ22329.1"/>
    </source>
</evidence>
<dbReference type="InterPro" id="IPR025202">
    <property type="entry name" value="PLD-like_dom"/>
</dbReference>
<sequence length="308" mass="34588">MSDILSSILSCLGISNQNNDSYPQDRPHLSQQEASQLQLNDFIFRTLESSPSVMQDKNAFIGMYSNLLSQNHPDPGAIARQVESTIVNLAKDNTQKGTNSWAVQLIGMAIDYNSSNFPAANNQQHQNQGYSNALMSGNYQNNNNNTVSNNIDQQNGVKSAKIFVKPYFFPSEKSFNALVNAINEAVSTLEICVFSITDDDIANVIIQKKNRGVHVRIISDDDQAKGLGSDIYRFRDEHNIDVRLDNLGSYMHNKFCVIDKKKVITGSYNWSKNARKNNQENIIITNSAEAINGFSSEFEKLWDQFKNQ</sequence>
<evidence type="ECO:0000256" key="4">
    <source>
        <dbReference type="ARBA" id="ARBA00038012"/>
    </source>
</evidence>
<dbReference type="InterPro" id="IPR001736">
    <property type="entry name" value="PLipase_D/transphosphatidylase"/>
</dbReference>
<evidence type="ECO:0000313" key="7">
    <source>
        <dbReference type="EMBL" id="OMJ21402.1"/>
    </source>
</evidence>
<comment type="caution">
    <text evidence="7">The sequence shown here is derived from an EMBL/GenBank/DDBJ whole genome shotgun (WGS) entry which is preliminary data.</text>
</comment>
<dbReference type="Proteomes" id="UP000187283">
    <property type="component" value="Unassembled WGS sequence"/>
</dbReference>
<evidence type="ECO:0000256" key="2">
    <source>
        <dbReference type="ARBA" id="ARBA00022963"/>
    </source>
</evidence>
<evidence type="ECO:0000256" key="3">
    <source>
        <dbReference type="ARBA" id="ARBA00023098"/>
    </source>
</evidence>
<dbReference type="STRING" id="133412.A0A1R1Y360"/>
<gene>
    <name evidence="8" type="ORF">AYI70_g2950</name>
    <name evidence="7" type="ORF">AYI70_g3508</name>
</gene>
<proteinExistence type="inferred from homology"/>
<dbReference type="InterPro" id="IPR051406">
    <property type="entry name" value="PLD_domain"/>
</dbReference>
<evidence type="ECO:0000256" key="1">
    <source>
        <dbReference type="ARBA" id="ARBA00022801"/>
    </source>
</evidence>
<name>A0A1R1Y360_9FUNG</name>
<organism evidence="7 9">
    <name type="scientific">Smittium culicis</name>
    <dbReference type="NCBI Taxonomy" id="133412"/>
    <lineage>
        <taxon>Eukaryota</taxon>
        <taxon>Fungi</taxon>
        <taxon>Fungi incertae sedis</taxon>
        <taxon>Zoopagomycota</taxon>
        <taxon>Kickxellomycotina</taxon>
        <taxon>Harpellomycetes</taxon>
        <taxon>Harpellales</taxon>
        <taxon>Legeriomycetaceae</taxon>
        <taxon>Smittium</taxon>
    </lineage>
</organism>
<dbReference type="PROSITE" id="PS50035">
    <property type="entry name" value="PLD"/>
    <property type="match status" value="1"/>
</dbReference>
<dbReference type="SUPFAM" id="SSF56024">
    <property type="entry name" value="Phospholipase D/nuclease"/>
    <property type="match status" value="1"/>
</dbReference>
<evidence type="ECO:0000256" key="5">
    <source>
        <dbReference type="ARBA" id="ARBA00040549"/>
    </source>
</evidence>
<accession>A0A1R1Y360</accession>
<dbReference type="AlphaFoldDB" id="A0A1R1Y360"/>
<keyword evidence="2" id="KW-0442">Lipid degradation</keyword>
<dbReference type="GO" id="GO:0016891">
    <property type="term" value="F:RNA endonuclease activity producing 5'-phosphomonoesters, hydrolytic mechanism"/>
    <property type="evidence" value="ECO:0007669"/>
    <property type="project" value="TreeGrafter"/>
</dbReference>